<proteinExistence type="predicted"/>
<dbReference type="InterPro" id="IPR001789">
    <property type="entry name" value="Sig_transdc_resp-reg_receiver"/>
</dbReference>
<evidence type="ECO:0000313" key="4">
    <source>
        <dbReference type="EMBL" id="NHZ38117.1"/>
    </source>
</evidence>
<dbReference type="EMBL" id="VUYU01000040">
    <property type="protein sequence ID" value="NHZ38117.1"/>
    <property type="molecule type" value="Genomic_DNA"/>
</dbReference>
<evidence type="ECO:0000259" key="3">
    <source>
        <dbReference type="PROSITE" id="PS50110"/>
    </source>
</evidence>
<name>A0ABX0M1B3_9BURK</name>
<accession>A0ABX0M1B3</accession>
<comment type="caution">
    <text evidence="4">The sequence shown here is derived from an EMBL/GenBank/DDBJ whole genome shotgun (WGS) entry which is preliminary data.</text>
</comment>
<keyword evidence="1" id="KW-0597">Phosphoprotein</keyword>
<keyword evidence="5" id="KW-1185">Reference proteome</keyword>
<dbReference type="Proteomes" id="UP000785613">
    <property type="component" value="Unassembled WGS sequence"/>
</dbReference>
<organism evidence="4 5">
    <name type="scientific">Massilia rubra</name>
    <dbReference type="NCBI Taxonomy" id="2607910"/>
    <lineage>
        <taxon>Bacteria</taxon>
        <taxon>Pseudomonadati</taxon>
        <taxon>Pseudomonadota</taxon>
        <taxon>Betaproteobacteria</taxon>
        <taxon>Burkholderiales</taxon>
        <taxon>Oxalobacteraceae</taxon>
        <taxon>Telluria group</taxon>
        <taxon>Massilia</taxon>
    </lineage>
</organism>
<dbReference type="InterPro" id="IPR050595">
    <property type="entry name" value="Bact_response_regulator"/>
</dbReference>
<dbReference type="PANTHER" id="PTHR44591">
    <property type="entry name" value="STRESS RESPONSE REGULATOR PROTEIN 1"/>
    <property type="match status" value="1"/>
</dbReference>
<dbReference type="SUPFAM" id="SSF52172">
    <property type="entry name" value="CheY-like"/>
    <property type="match status" value="1"/>
</dbReference>
<feature type="domain" description="Response regulatory" evidence="3">
    <location>
        <begin position="155"/>
        <end position="271"/>
    </location>
</feature>
<dbReference type="Pfam" id="PF00072">
    <property type="entry name" value="Response_reg"/>
    <property type="match status" value="1"/>
</dbReference>
<dbReference type="InterPro" id="IPR011006">
    <property type="entry name" value="CheY-like_superfamily"/>
</dbReference>
<protein>
    <submittedName>
        <fullName evidence="4">Response regulator</fullName>
    </submittedName>
</protein>
<evidence type="ECO:0000313" key="5">
    <source>
        <dbReference type="Proteomes" id="UP000785613"/>
    </source>
</evidence>
<evidence type="ECO:0000256" key="2">
    <source>
        <dbReference type="PROSITE-ProRule" id="PRU00169"/>
    </source>
</evidence>
<dbReference type="Gene3D" id="3.40.50.2300">
    <property type="match status" value="1"/>
</dbReference>
<evidence type="ECO:0000256" key="1">
    <source>
        <dbReference type="ARBA" id="ARBA00022553"/>
    </source>
</evidence>
<dbReference type="SMART" id="SM00448">
    <property type="entry name" value="REC"/>
    <property type="match status" value="1"/>
</dbReference>
<comment type="caution">
    <text evidence="2">Lacks conserved residue(s) required for the propagation of feature annotation.</text>
</comment>
<dbReference type="PROSITE" id="PS50110">
    <property type="entry name" value="RESPONSE_REGULATORY"/>
    <property type="match status" value="1"/>
</dbReference>
<dbReference type="PANTHER" id="PTHR44591:SF3">
    <property type="entry name" value="RESPONSE REGULATORY DOMAIN-CONTAINING PROTEIN"/>
    <property type="match status" value="1"/>
</dbReference>
<gene>
    <name evidence="4" type="ORF">F0185_31695</name>
</gene>
<sequence>MHSKRQSLSVRLLGFPSSEGAELGTALAHPPRDGPSYSCLLGDSLQEPDLMIANGDDLSALAALLAWQPDVLRPGLVIGSAGMEFPCAQLARPLDMFQMFKMLAELGRKRAEAVKNMPAPVAEPQHERRRRIRLDLDVTDPAEFIKMRRPAPAGAVLIVDKRGALRDHVARLLAPHQVAVEWTESAVAAVRLCAETPVAVVMINTSTPGVDPYALCSEIKRQDGAERIAVVLLVNQASGYDTARARAAGVRGLLDKPMADRHLLAALKKLLSLPA</sequence>
<reference evidence="4 5" key="1">
    <citation type="submission" date="2019-09" db="EMBL/GenBank/DDBJ databases">
        <title>Taxonomy of Antarctic Massilia spp.: description of Massilia rubra sp. nov., Massilia aquatica sp. nov., Massilia mucilaginosa sp. nov., Massilia frigida sp. nov. isolated from streams, lakes and regoliths.</title>
        <authorList>
            <person name="Holochova P."/>
            <person name="Sedlacek I."/>
            <person name="Kralova S."/>
            <person name="Maslanova I."/>
            <person name="Busse H.-J."/>
            <person name="Stankova E."/>
            <person name="Vrbovska V."/>
            <person name="Kovarovic V."/>
            <person name="Bartak M."/>
            <person name="Svec P."/>
            <person name="Pantucek R."/>
        </authorList>
    </citation>
    <scope>NUCLEOTIDE SEQUENCE [LARGE SCALE GENOMIC DNA]</scope>
    <source>
        <strain evidence="4 5">CCM 8692</strain>
    </source>
</reference>